<proteinExistence type="inferred from homology"/>
<keyword evidence="4 8" id="KW-0732">Signal</keyword>
<dbReference type="Gene3D" id="3.40.190.10">
    <property type="entry name" value="Periplasmic binding protein-like II"/>
    <property type="match status" value="1"/>
</dbReference>
<organism evidence="9">
    <name type="scientific">Polaromonas hydrogenivorans</name>
    <dbReference type="NCBI Taxonomy" id="335476"/>
    <lineage>
        <taxon>Bacteria</taxon>
        <taxon>Pseudomonadati</taxon>
        <taxon>Pseudomonadota</taxon>
        <taxon>Betaproteobacteria</taxon>
        <taxon>Burkholderiales</taxon>
        <taxon>Comamonadaceae</taxon>
        <taxon>Polaromonas</taxon>
    </lineage>
</organism>
<evidence type="ECO:0000256" key="5">
    <source>
        <dbReference type="ARBA" id="ARBA00023136"/>
    </source>
</evidence>
<evidence type="ECO:0000256" key="6">
    <source>
        <dbReference type="ARBA" id="ARBA00023139"/>
    </source>
</evidence>
<keyword evidence="5" id="KW-0472">Membrane</keyword>
<evidence type="ECO:0000256" key="8">
    <source>
        <dbReference type="SAM" id="SignalP"/>
    </source>
</evidence>
<gene>
    <name evidence="9" type="ORF">ABLV49_01160</name>
</gene>
<dbReference type="InterPro" id="IPR006059">
    <property type="entry name" value="SBP"/>
</dbReference>
<dbReference type="PANTHER" id="PTHR43649">
    <property type="entry name" value="ARABINOSE-BINDING PROTEIN-RELATED"/>
    <property type="match status" value="1"/>
</dbReference>
<accession>A0AAU7LS61</accession>
<comment type="similarity">
    <text evidence="2">Belongs to the bacterial solute-binding protein 1 family.</text>
</comment>
<keyword evidence="3" id="KW-1003">Cell membrane</keyword>
<dbReference type="CDD" id="cd13585">
    <property type="entry name" value="PBP2_TMBP_like"/>
    <property type="match status" value="1"/>
</dbReference>
<dbReference type="InterPro" id="IPR050490">
    <property type="entry name" value="Bact_solute-bd_prot1"/>
</dbReference>
<keyword evidence="6" id="KW-0564">Palmitate</keyword>
<evidence type="ECO:0000256" key="7">
    <source>
        <dbReference type="ARBA" id="ARBA00023288"/>
    </source>
</evidence>
<dbReference type="PANTHER" id="PTHR43649:SF33">
    <property type="entry name" value="POLYGALACTURONAN_RHAMNOGALACTURONAN-BINDING PROTEIN YTCQ"/>
    <property type="match status" value="1"/>
</dbReference>
<dbReference type="AlphaFoldDB" id="A0AAU7LS61"/>
<keyword evidence="7" id="KW-0449">Lipoprotein</keyword>
<comment type="subcellular location">
    <subcellularLocation>
        <location evidence="1">Periplasm</location>
    </subcellularLocation>
</comment>
<protein>
    <submittedName>
        <fullName evidence="9">Sugar ABC transporter substrate-binding protein</fullName>
    </submittedName>
</protein>
<dbReference type="GO" id="GO:0042597">
    <property type="term" value="C:periplasmic space"/>
    <property type="evidence" value="ECO:0007669"/>
    <property type="project" value="UniProtKB-SubCell"/>
</dbReference>
<sequence>MKQKYSGFIAALTATLATAMPVQAQTMVTMWVHAGPGPEAVAYSAATDAFNAQNKDIKLDLVKLPEGSYSNQVSAAALARKLPCLLDFDGPNVYNYAWTKKIIPLDAFPELAAVKADLLPSLLRQGTYGGKLYSLGQFDSGLGIWGNKKLLEKAGVRIPGSAPETWTLAEFEDALKKLKSSGVATPLDMKFNYGVGEWFTYGFSPIVQSFGADLIDRKTFKSSKGVVNGDAAVKALTTLQGWVKAGYVNPATKDDGDFIKGKAALSYVGHWTVKDYKKALGDDLVLIPMPAFGAKPVTGAGSWNFGISADCKDPKAAAKVLAHLMSTPEILRVTEANGAMPGTNSALAQSRDYGVKGGLHIYVQQVRQGVALVRPETPAYPAISTAFAEALNNIVAGADVQKELDRASKKIDQNIEDNKGYPIK</sequence>
<evidence type="ECO:0000256" key="1">
    <source>
        <dbReference type="ARBA" id="ARBA00004418"/>
    </source>
</evidence>
<evidence type="ECO:0000313" key="9">
    <source>
        <dbReference type="EMBL" id="XBP70479.1"/>
    </source>
</evidence>
<name>A0AAU7LS61_9BURK</name>
<feature type="signal peptide" evidence="8">
    <location>
        <begin position="1"/>
        <end position="24"/>
    </location>
</feature>
<feature type="chain" id="PRO_5043459270" evidence="8">
    <location>
        <begin position="25"/>
        <end position="424"/>
    </location>
</feature>
<evidence type="ECO:0000256" key="4">
    <source>
        <dbReference type="ARBA" id="ARBA00022729"/>
    </source>
</evidence>
<reference evidence="9" key="1">
    <citation type="submission" date="2024-05" db="EMBL/GenBank/DDBJ databases">
        <authorList>
            <person name="Bunk B."/>
            <person name="Swiderski J."/>
            <person name="Sproer C."/>
            <person name="Thiel V."/>
        </authorList>
    </citation>
    <scope>NUCLEOTIDE SEQUENCE</scope>
    <source>
        <strain evidence="9">DSM 17735</strain>
    </source>
</reference>
<dbReference type="RefSeq" id="WP_349279847.1">
    <property type="nucleotide sequence ID" value="NZ_CBCSCU010000028.1"/>
</dbReference>
<evidence type="ECO:0000256" key="3">
    <source>
        <dbReference type="ARBA" id="ARBA00022475"/>
    </source>
</evidence>
<dbReference type="Pfam" id="PF13416">
    <property type="entry name" value="SBP_bac_8"/>
    <property type="match status" value="1"/>
</dbReference>
<dbReference type="SUPFAM" id="SSF53850">
    <property type="entry name" value="Periplasmic binding protein-like II"/>
    <property type="match status" value="1"/>
</dbReference>
<dbReference type="EMBL" id="CP157675">
    <property type="protein sequence ID" value="XBP70479.1"/>
    <property type="molecule type" value="Genomic_DNA"/>
</dbReference>
<evidence type="ECO:0000256" key="2">
    <source>
        <dbReference type="ARBA" id="ARBA00008520"/>
    </source>
</evidence>